<reference evidence="1 2" key="1">
    <citation type="submission" date="2021-03" db="EMBL/GenBank/DDBJ databases">
        <title>Metabolic Capacity of the Antarctic Cyanobacterium Phormidium pseudopriestleyi that Sustains Oxygenic Photosynthesis in the Presence of Hydrogen Sulfide.</title>
        <authorList>
            <person name="Lumian J.E."/>
            <person name="Jungblut A.D."/>
            <person name="Dillon M.L."/>
            <person name="Hawes I."/>
            <person name="Doran P.T."/>
            <person name="Mackey T.J."/>
            <person name="Dick G.J."/>
            <person name="Grettenberger C.L."/>
            <person name="Sumner D.Y."/>
        </authorList>
    </citation>
    <scope>NUCLEOTIDE SEQUENCE [LARGE SCALE GENOMIC DNA]</scope>
    <source>
        <strain evidence="1 2">FRX01</strain>
    </source>
</reference>
<dbReference type="Gene3D" id="2.160.20.10">
    <property type="entry name" value="Single-stranded right-handed beta-helix, Pectin lyase-like"/>
    <property type="match status" value="1"/>
</dbReference>
<name>A0ABS3FTG2_9CYAN</name>
<accession>A0ABS3FTG2</accession>
<proteinExistence type="predicted"/>
<dbReference type="Proteomes" id="UP000664844">
    <property type="component" value="Unassembled WGS sequence"/>
</dbReference>
<dbReference type="EMBL" id="JAFLQW010000404">
    <property type="protein sequence ID" value="MBO0350406.1"/>
    <property type="molecule type" value="Genomic_DNA"/>
</dbReference>
<protein>
    <submittedName>
        <fullName evidence="1">Uncharacterized protein</fullName>
    </submittedName>
</protein>
<gene>
    <name evidence="1" type="ORF">J0895_15135</name>
</gene>
<organism evidence="1 2">
    <name type="scientific">Phormidium pseudopriestleyi FRX01</name>
    <dbReference type="NCBI Taxonomy" id="1759528"/>
    <lineage>
        <taxon>Bacteria</taxon>
        <taxon>Bacillati</taxon>
        <taxon>Cyanobacteriota</taxon>
        <taxon>Cyanophyceae</taxon>
        <taxon>Oscillatoriophycideae</taxon>
        <taxon>Oscillatoriales</taxon>
        <taxon>Oscillatoriaceae</taxon>
        <taxon>Phormidium</taxon>
    </lineage>
</organism>
<evidence type="ECO:0000313" key="2">
    <source>
        <dbReference type="Proteomes" id="UP000664844"/>
    </source>
</evidence>
<dbReference type="RefSeq" id="WP_207088885.1">
    <property type="nucleotide sequence ID" value="NZ_JAFLQW010000404.1"/>
</dbReference>
<sequence length="123" mass="12065">MRDAVLSVLPNQTLTLVGGNISIEGGQLLAPGGGVVLGGISDTGMVELPGRNTLKLPETVGRSPLNLTNGARVDVAGAGGGSISIQVENLLISGQSEIRGGIAQGLGTLSAQAGDSDCLATGC</sequence>
<dbReference type="InterPro" id="IPR012334">
    <property type="entry name" value="Pectin_lyas_fold"/>
</dbReference>
<keyword evidence="2" id="KW-1185">Reference proteome</keyword>
<comment type="caution">
    <text evidence="1">The sequence shown here is derived from an EMBL/GenBank/DDBJ whole genome shotgun (WGS) entry which is preliminary data.</text>
</comment>
<evidence type="ECO:0000313" key="1">
    <source>
        <dbReference type="EMBL" id="MBO0350406.1"/>
    </source>
</evidence>